<protein>
    <submittedName>
        <fullName evidence="2">Uncharacterized protein</fullName>
    </submittedName>
</protein>
<organism evidence="2 3">
    <name type="scientific">Thanatephorus cucumeris (strain AG1-IB / isolate 7/3/14)</name>
    <name type="common">Lettuce bottom rot fungus</name>
    <name type="synonym">Rhizoctonia solani</name>
    <dbReference type="NCBI Taxonomy" id="1108050"/>
    <lineage>
        <taxon>Eukaryota</taxon>
        <taxon>Fungi</taxon>
        <taxon>Dikarya</taxon>
        <taxon>Basidiomycota</taxon>
        <taxon>Agaricomycotina</taxon>
        <taxon>Agaricomycetes</taxon>
        <taxon>Cantharellales</taxon>
        <taxon>Ceratobasidiaceae</taxon>
        <taxon>Rhizoctonia</taxon>
        <taxon>Rhizoctonia solani AG-1</taxon>
    </lineage>
</organism>
<sequence length="112" mass="12381">MTDSSAFNPYSSVNALRRDSVSTLSIDSTTTLSSENVAGTSSLPRSAERAVNPNSPLRRAPAQLDLFNCIPPHAASQRPRLVYQNSRRDSEDDETTLIYVRTKDNGSKRMHL</sequence>
<evidence type="ECO:0000256" key="1">
    <source>
        <dbReference type="SAM" id="MobiDB-lite"/>
    </source>
</evidence>
<gene>
    <name evidence="2" type="ORF">RSOLAG1IB_00511</name>
</gene>
<name>A0A0B7F4U3_THACB</name>
<evidence type="ECO:0000313" key="2">
    <source>
        <dbReference type="EMBL" id="CEL51974.1"/>
    </source>
</evidence>
<dbReference type="EMBL" id="LN679100">
    <property type="protein sequence ID" value="CEL51974.1"/>
    <property type="molecule type" value="Genomic_DNA"/>
</dbReference>
<dbReference type="Proteomes" id="UP000059188">
    <property type="component" value="Unassembled WGS sequence"/>
</dbReference>
<feature type="region of interest" description="Disordered" evidence="1">
    <location>
        <begin position="34"/>
        <end position="57"/>
    </location>
</feature>
<dbReference type="AlphaFoldDB" id="A0A0B7F4U3"/>
<evidence type="ECO:0000313" key="3">
    <source>
        <dbReference type="Proteomes" id="UP000059188"/>
    </source>
</evidence>
<dbReference type="OrthoDB" id="10367415at2759"/>
<feature type="region of interest" description="Disordered" evidence="1">
    <location>
        <begin position="75"/>
        <end position="95"/>
    </location>
</feature>
<feature type="compositionally biased region" description="Polar residues" evidence="1">
    <location>
        <begin position="35"/>
        <end position="44"/>
    </location>
</feature>
<reference evidence="2 3" key="1">
    <citation type="submission" date="2014-11" db="EMBL/GenBank/DDBJ databases">
        <authorList>
            <person name="Wibberg Daniel"/>
        </authorList>
    </citation>
    <scope>NUCLEOTIDE SEQUENCE [LARGE SCALE GENOMIC DNA]</scope>
    <source>
        <strain evidence="2">Rhizoctonia solani AG1-IB 7/3/14</strain>
    </source>
</reference>
<keyword evidence="3" id="KW-1185">Reference proteome</keyword>
<accession>A0A0B7F4U3</accession>
<proteinExistence type="predicted"/>